<dbReference type="GO" id="GO:0033065">
    <property type="term" value="C:Rad51C-XRCC3 complex"/>
    <property type="evidence" value="ECO:0007669"/>
    <property type="project" value="TreeGrafter"/>
</dbReference>
<keyword evidence="10" id="KW-1185">Reference proteome</keyword>
<keyword evidence="6" id="KW-0539">Nucleus</keyword>
<dbReference type="HOGENOM" id="CLU_044372_1_0_1"/>
<dbReference type="GO" id="GO:0000722">
    <property type="term" value="P:telomere maintenance via recombination"/>
    <property type="evidence" value="ECO:0007669"/>
    <property type="project" value="TreeGrafter"/>
</dbReference>
<evidence type="ECO:0000259" key="8">
    <source>
        <dbReference type="PROSITE" id="PS50162"/>
    </source>
</evidence>
<dbReference type="GO" id="GO:0005524">
    <property type="term" value="F:ATP binding"/>
    <property type="evidence" value="ECO:0007669"/>
    <property type="project" value="UniProtKB-KW"/>
</dbReference>
<keyword evidence="5" id="KW-0234">DNA repair</keyword>
<evidence type="ECO:0000313" key="9">
    <source>
        <dbReference type="EMBL" id="KDQ59487.1"/>
    </source>
</evidence>
<evidence type="ECO:0000256" key="6">
    <source>
        <dbReference type="ARBA" id="ARBA00023242"/>
    </source>
</evidence>
<dbReference type="InterPro" id="IPR047348">
    <property type="entry name" value="XRCC3-like_C"/>
</dbReference>
<dbReference type="InParanoid" id="A0A067Q7M8"/>
<dbReference type="GO" id="GO:0005657">
    <property type="term" value="C:replication fork"/>
    <property type="evidence" value="ECO:0007669"/>
    <property type="project" value="TreeGrafter"/>
</dbReference>
<dbReference type="PANTHER" id="PTHR46487:SF1">
    <property type="entry name" value="DNA REPAIR PROTEIN XRCC3"/>
    <property type="match status" value="1"/>
</dbReference>
<dbReference type="Gene3D" id="3.40.50.300">
    <property type="entry name" value="P-loop containing nucleotide triphosphate hydrolases"/>
    <property type="match status" value="1"/>
</dbReference>
<gene>
    <name evidence="9" type="ORF">JAAARDRAFT_623123</name>
</gene>
<dbReference type="FunCoup" id="A0A067Q7M8">
    <property type="interactions" value="119"/>
</dbReference>
<feature type="region of interest" description="Disordered" evidence="7">
    <location>
        <begin position="321"/>
        <end position="352"/>
    </location>
</feature>
<dbReference type="SUPFAM" id="SSF52540">
    <property type="entry name" value="P-loop containing nucleoside triphosphate hydrolases"/>
    <property type="match status" value="1"/>
</dbReference>
<feature type="domain" description="RecA family profile 1" evidence="8">
    <location>
        <begin position="71"/>
        <end position="255"/>
    </location>
</feature>
<feature type="compositionally biased region" description="Basic and acidic residues" evidence="7">
    <location>
        <begin position="322"/>
        <end position="337"/>
    </location>
</feature>
<dbReference type="CDD" id="cd19491">
    <property type="entry name" value="XRCC3"/>
    <property type="match status" value="1"/>
</dbReference>
<feature type="compositionally biased region" description="Polar residues" evidence="7">
    <location>
        <begin position="338"/>
        <end position="347"/>
    </location>
</feature>
<evidence type="ECO:0000256" key="4">
    <source>
        <dbReference type="ARBA" id="ARBA00022840"/>
    </source>
</evidence>
<protein>
    <recommendedName>
        <fullName evidence="8">RecA family profile 1 domain-containing protein</fullName>
    </recommendedName>
</protein>
<keyword evidence="2" id="KW-0547">Nucleotide-binding</keyword>
<evidence type="ECO:0000256" key="5">
    <source>
        <dbReference type="ARBA" id="ARBA00023204"/>
    </source>
</evidence>
<keyword evidence="3" id="KW-0227">DNA damage</keyword>
<dbReference type="InterPro" id="IPR027417">
    <property type="entry name" value="P-loop_NTPase"/>
</dbReference>
<dbReference type="GO" id="GO:0140664">
    <property type="term" value="F:ATP-dependent DNA damage sensor activity"/>
    <property type="evidence" value="ECO:0007669"/>
    <property type="project" value="InterPro"/>
</dbReference>
<dbReference type="Proteomes" id="UP000027265">
    <property type="component" value="Unassembled WGS sequence"/>
</dbReference>
<dbReference type="GO" id="GO:0071140">
    <property type="term" value="P:resolution of mitotic recombination intermediates"/>
    <property type="evidence" value="ECO:0007669"/>
    <property type="project" value="TreeGrafter"/>
</dbReference>
<dbReference type="EMBL" id="KL197715">
    <property type="protein sequence ID" value="KDQ59487.1"/>
    <property type="molecule type" value="Genomic_DNA"/>
</dbReference>
<comment type="subcellular location">
    <subcellularLocation>
        <location evidence="1">Nucleus</location>
    </subcellularLocation>
</comment>
<dbReference type="OrthoDB" id="1861185at2759"/>
<dbReference type="STRING" id="933084.A0A067Q7M8"/>
<dbReference type="GO" id="GO:0045003">
    <property type="term" value="P:double-strand break repair via synthesis-dependent strand annealing"/>
    <property type="evidence" value="ECO:0007669"/>
    <property type="project" value="TreeGrafter"/>
</dbReference>
<organism evidence="9 10">
    <name type="scientific">Jaapia argillacea MUCL 33604</name>
    <dbReference type="NCBI Taxonomy" id="933084"/>
    <lineage>
        <taxon>Eukaryota</taxon>
        <taxon>Fungi</taxon>
        <taxon>Dikarya</taxon>
        <taxon>Basidiomycota</taxon>
        <taxon>Agaricomycotina</taxon>
        <taxon>Agaricomycetes</taxon>
        <taxon>Agaricomycetidae</taxon>
        <taxon>Jaapiales</taxon>
        <taxon>Jaapiaceae</taxon>
        <taxon>Jaapia</taxon>
    </lineage>
</organism>
<dbReference type="GO" id="GO:0090656">
    <property type="term" value="P:t-circle formation"/>
    <property type="evidence" value="ECO:0007669"/>
    <property type="project" value="TreeGrafter"/>
</dbReference>
<dbReference type="AlphaFoldDB" id="A0A067Q7M8"/>
<dbReference type="InterPro" id="IPR013632">
    <property type="entry name" value="Rad51_C"/>
</dbReference>
<dbReference type="InterPro" id="IPR020588">
    <property type="entry name" value="RecA_ATP-bd"/>
</dbReference>
<name>A0A067Q7M8_9AGAM</name>
<dbReference type="GO" id="GO:0061982">
    <property type="term" value="P:meiosis I cell cycle process"/>
    <property type="evidence" value="ECO:0007669"/>
    <property type="project" value="UniProtKB-ARBA"/>
</dbReference>
<evidence type="ECO:0000313" key="10">
    <source>
        <dbReference type="Proteomes" id="UP000027265"/>
    </source>
</evidence>
<accession>A0A067Q7M8</accession>
<reference evidence="10" key="1">
    <citation type="journal article" date="2014" name="Proc. Natl. Acad. Sci. U.S.A.">
        <title>Extensive sampling of basidiomycete genomes demonstrates inadequacy of the white-rot/brown-rot paradigm for wood decay fungi.</title>
        <authorList>
            <person name="Riley R."/>
            <person name="Salamov A.A."/>
            <person name="Brown D.W."/>
            <person name="Nagy L.G."/>
            <person name="Floudas D."/>
            <person name="Held B.W."/>
            <person name="Levasseur A."/>
            <person name="Lombard V."/>
            <person name="Morin E."/>
            <person name="Otillar R."/>
            <person name="Lindquist E.A."/>
            <person name="Sun H."/>
            <person name="LaButti K.M."/>
            <person name="Schmutz J."/>
            <person name="Jabbour D."/>
            <person name="Luo H."/>
            <person name="Baker S.E."/>
            <person name="Pisabarro A.G."/>
            <person name="Walton J.D."/>
            <person name="Blanchette R.A."/>
            <person name="Henrissat B."/>
            <person name="Martin F."/>
            <person name="Cullen D."/>
            <person name="Hibbett D.S."/>
            <person name="Grigoriev I.V."/>
        </authorList>
    </citation>
    <scope>NUCLEOTIDE SEQUENCE [LARGE SCALE GENOMIC DNA]</scope>
    <source>
        <strain evidence="10">MUCL 33604</strain>
    </source>
</reference>
<dbReference type="PANTHER" id="PTHR46487">
    <property type="entry name" value="DNA REPAIR PROTEIN XRCC3"/>
    <property type="match status" value="1"/>
</dbReference>
<evidence type="ECO:0000256" key="2">
    <source>
        <dbReference type="ARBA" id="ARBA00022741"/>
    </source>
</evidence>
<sequence length="484" mass="52566">MISSLSQLSASQKQALKKGGLTTVSDVILISPSEIAKKCRIPPSEAQAIVDCISREKSQPCPLLEDVCQQGSEVITTGDTRLDNILCGGLRTGMIWEVVGESSAGKTQFALQLSLLVQLPPSLGGLSSTACYITTSSKLPTSRLLSLSESHPSLGQSPHLCGLQGIHTLTTDTPLKLIKVLSETLSSFLETNSRTPDSRPVKLVVIDALAELFHSATKTTTNSLVDRSKNISEISSLLHSLATKWQLAILVLNEVTDVFNREPTNSPSISGSADLVYYDQARWFNRADSVPGEDRKEANLGLVWANQVNARIMFSKTGRRRHLEEHEYPPKRQRTDDTALQDSSRVPSSRVGEDTSALIRRLSLLFSSISAPASLDYIITTAGLSTLPGDENIAPTSCLQRAPQAPISHRQSSQPTNPFPQPLDIDSTIEDTQGTPEDVTAAVAENGPDVDEEELYWSQMDPPEVLYGDVDLTQFETNQPVPIP</sequence>
<evidence type="ECO:0000256" key="7">
    <source>
        <dbReference type="SAM" id="MobiDB-lite"/>
    </source>
</evidence>
<proteinExistence type="predicted"/>
<dbReference type="PROSITE" id="PS50162">
    <property type="entry name" value="RECA_2"/>
    <property type="match status" value="1"/>
</dbReference>
<evidence type="ECO:0000256" key="3">
    <source>
        <dbReference type="ARBA" id="ARBA00022763"/>
    </source>
</evidence>
<dbReference type="GO" id="GO:0000400">
    <property type="term" value="F:four-way junction DNA binding"/>
    <property type="evidence" value="ECO:0007669"/>
    <property type="project" value="TreeGrafter"/>
</dbReference>
<keyword evidence="4" id="KW-0067">ATP-binding</keyword>
<evidence type="ECO:0000256" key="1">
    <source>
        <dbReference type="ARBA" id="ARBA00004123"/>
    </source>
</evidence>
<dbReference type="Pfam" id="PF08423">
    <property type="entry name" value="Rad51"/>
    <property type="match status" value="1"/>
</dbReference>